<accession>A0A9D4X1H2</accession>
<feature type="non-terminal residue" evidence="2">
    <location>
        <position position="182"/>
    </location>
</feature>
<dbReference type="AlphaFoldDB" id="A0A9D4X1H2"/>
<evidence type="ECO:0000313" key="3">
    <source>
        <dbReference type="Proteomes" id="UP001058974"/>
    </source>
</evidence>
<proteinExistence type="predicted"/>
<organism evidence="2 3">
    <name type="scientific">Pisum sativum</name>
    <name type="common">Garden pea</name>
    <name type="synonym">Lathyrus oleraceus</name>
    <dbReference type="NCBI Taxonomy" id="3888"/>
    <lineage>
        <taxon>Eukaryota</taxon>
        <taxon>Viridiplantae</taxon>
        <taxon>Streptophyta</taxon>
        <taxon>Embryophyta</taxon>
        <taxon>Tracheophyta</taxon>
        <taxon>Spermatophyta</taxon>
        <taxon>Magnoliopsida</taxon>
        <taxon>eudicotyledons</taxon>
        <taxon>Gunneridae</taxon>
        <taxon>Pentapetalae</taxon>
        <taxon>rosids</taxon>
        <taxon>fabids</taxon>
        <taxon>Fabales</taxon>
        <taxon>Fabaceae</taxon>
        <taxon>Papilionoideae</taxon>
        <taxon>50 kb inversion clade</taxon>
        <taxon>NPAAA clade</taxon>
        <taxon>Hologalegina</taxon>
        <taxon>IRL clade</taxon>
        <taxon>Fabeae</taxon>
        <taxon>Lathyrus</taxon>
    </lineage>
</organism>
<comment type="caution">
    <text evidence="2">The sequence shown here is derived from an EMBL/GenBank/DDBJ whole genome shotgun (WGS) entry which is preliminary data.</text>
</comment>
<name>A0A9D4X1H2_PEA</name>
<evidence type="ECO:0000313" key="2">
    <source>
        <dbReference type="EMBL" id="KAI5412406.1"/>
    </source>
</evidence>
<keyword evidence="3" id="KW-1185">Reference proteome</keyword>
<dbReference type="PANTHER" id="PTHR43147:SF2">
    <property type="entry name" value="NADP-DEPENDENT OXIDOREDUCTASE DOMAIN-CONTAINING PROTEIN"/>
    <property type="match status" value="1"/>
</dbReference>
<gene>
    <name evidence="2" type="ORF">KIW84_057179</name>
</gene>
<protein>
    <recommendedName>
        <fullName evidence="1">NADP-dependent oxidoreductase domain-containing protein</fullName>
    </recommendedName>
</protein>
<dbReference type="PANTHER" id="PTHR43147">
    <property type="entry name" value="PROTEIN TAS"/>
    <property type="match status" value="1"/>
</dbReference>
<dbReference type="InterPro" id="IPR036812">
    <property type="entry name" value="NAD(P)_OxRdtase_dom_sf"/>
</dbReference>
<dbReference type="Gene3D" id="3.20.20.100">
    <property type="entry name" value="NADP-dependent oxidoreductase domain"/>
    <property type="match status" value="1"/>
</dbReference>
<reference evidence="2 3" key="1">
    <citation type="journal article" date="2022" name="Nat. Genet.">
        <title>Improved pea reference genome and pan-genome highlight genomic features and evolutionary characteristics.</title>
        <authorList>
            <person name="Yang T."/>
            <person name="Liu R."/>
            <person name="Luo Y."/>
            <person name="Hu S."/>
            <person name="Wang D."/>
            <person name="Wang C."/>
            <person name="Pandey M.K."/>
            <person name="Ge S."/>
            <person name="Xu Q."/>
            <person name="Li N."/>
            <person name="Li G."/>
            <person name="Huang Y."/>
            <person name="Saxena R.K."/>
            <person name="Ji Y."/>
            <person name="Li M."/>
            <person name="Yan X."/>
            <person name="He Y."/>
            <person name="Liu Y."/>
            <person name="Wang X."/>
            <person name="Xiang C."/>
            <person name="Varshney R.K."/>
            <person name="Ding H."/>
            <person name="Gao S."/>
            <person name="Zong X."/>
        </authorList>
    </citation>
    <scope>NUCLEOTIDE SEQUENCE [LARGE SCALE GENOMIC DNA]</scope>
    <source>
        <strain evidence="2 3">cv. Zhongwan 6</strain>
    </source>
</reference>
<dbReference type="Proteomes" id="UP001058974">
    <property type="component" value="Chromosome 5"/>
</dbReference>
<dbReference type="Pfam" id="PF00248">
    <property type="entry name" value="Aldo_ket_red"/>
    <property type="match status" value="1"/>
</dbReference>
<feature type="domain" description="NADP-dependent oxidoreductase" evidence="1">
    <location>
        <begin position="53"/>
        <end position="182"/>
    </location>
</feature>
<dbReference type="Gramene" id="Psat05G0717900-T2">
    <property type="protein sequence ID" value="KAI5412406.1"/>
    <property type="gene ID" value="KIW84_057179"/>
</dbReference>
<sequence>QHSLSKFPYYSSNRTPTRREHKHFRPCQCVATRLNNQRIVLSNGNDSLDICRVVNGMWQTKGEWGNIDRDEAVDSMLKYADAGFTTFDMADIYGPAEDLYGMFINRVRRERSPQLLEKVRGLTKWVPQPVKMTSSFVRDSINVSRKRMDVDSLDMLQFHWWDYSNSGYLDALKHLTDLKEEG</sequence>
<dbReference type="EMBL" id="JAMSHJ010000005">
    <property type="protein sequence ID" value="KAI5412406.1"/>
    <property type="molecule type" value="Genomic_DNA"/>
</dbReference>
<dbReference type="InterPro" id="IPR023210">
    <property type="entry name" value="NADP_OxRdtase_dom"/>
</dbReference>
<evidence type="ECO:0000259" key="1">
    <source>
        <dbReference type="Pfam" id="PF00248"/>
    </source>
</evidence>
<dbReference type="SUPFAM" id="SSF51430">
    <property type="entry name" value="NAD(P)-linked oxidoreductase"/>
    <property type="match status" value="1"/>
</dbReference>